<evidence type="ECO:0000256" key="4">
    <source>
        <dbReference type="ARBA" id="ARBA00022737"/>
    </source>
</evidence>
<dbReference type="InterPro" id="IPR036322">
    <property type="entry name" value="WD40_repeat_dom_sf"/>
</dbReference>
<dbReference type="SUPFAM" id="SSF50978">
    <property type="entry name" value="WD40 repeat-like"/>
    <property type="match status" value="1"/>
</dbReference>
<dbReference type="Gene3D" id="3.30.1550.10">
    <property type="entry name" value="Ribosomal protein L11/L12, N-terminal domain"/>
    <property type="match status" value="1"/>
</dbReference>
<dbReference type="GO" id="GO:0005840">
    <property type="term" value="C:ribosome"/>
    <property type="evidence" value="ECO:0007669"/>
    <property type="project" value="UniProtKB-KW"/>
</dbReference>
<evidence type="ECO:0000256" key="7">
    <source>
        <dbReference type="ARBA" id="ARBA00040104"/>
    </source>
</evidence>
<comment type="similarity">
    <text evidence="2 9">Belongs to the universal ribosomal protein uL11 family.</text>
</comment>
<dbReference type="InterPro" id="IPR020783">
    <property type="entry name" value="Ribosomal_uL11_C"/>
</dbReference>
<evidence type="ECO:0000256" key="8">
    <source>
        <dbReference type="PROSITE-ProRule" id="PRU00221"/>
    </source>
</evidence>
<evidence type="ECO:0000256" key="1">
    <source>
        <dbReference type="ARBA" id="ARBA00009728"/>
    </source>
</evidence>
<dbReference type="Pfam" id="PF00298">
    <property type="entry name" value="Ribosomal_L11"/>
    <property type="match status" value="1"/>
</dbReference>
<dbReference type="Gene3D" id="2.130.10.10">
    <property type="entry name" value="YVTN repeat-like/Quinoprotein amine dehydrogenase"/>
    <property type="match status" value="1"/>
</dbReference>
<dbReference type="SMART" id="SM00649">
    <property type="entry name" value="RL11"/>
    <property type="match status" value="1"/>
</dbReference>
<accession>A0A915I2K6</accession>
<name>A0A915I2K6_ROMCU</name>
<dbReference type="SMART" id="SM00320">
    <property type="entry name" value="WD40"/>
    <property type="match status" value="4"/>
</dbReference>
<dbReference type="GO" id="GO:1990904">
    <property type="term" value="C:ribonucleoprotein complex"/>
    <property type="evidence" value="ECO:0007669"/>
    <property type="project" value="UniProtKB-KW"/>
</dbReference>
<dbReference type="PROSITE" id="PS50082">
    <property type="entry name" value="WD_REPEATS_2"/>
    <property type="match status" value="2"/>
</dbReference>
<dbReference type="SUPFAM" id="SSF46906">
    <property type="entry name" value="Ribosomal protein L11, C-terminal domain"/>
    <property type="match status" value="1"/>
</dbReference>
<evidence type="ECO:0000256" key="6">
    <source>
        <dbReference type="ARBA" id="ARBA00023274"/>
    </source>
</evidence>
<dbReference type="InterPro" id="IPR036796">
    <property type="entry name" value="Ribosomal_uL11_N_sf"/>
</dbReference>
<dbReference type="GO" id="GO:0003735">
    <property type="term" value="F:structural constituent of ribosome"/>
    <property type="evidence" value="ECO:0007669"/>
    <property type="project" value="InterPro"/>
</dbReference>
<dbReference type="PANTHER" id="PTHR44411">
    <property type="entry name" value="THO COMPLEX SUBUNIT 6 HOMOLOG"/>
    <property type="match status" value="1"/>
</dbReference>
<evidence type="ECO:0000313" key="13">
    <source>
        <dbReference type="WBParaSite" id="nRc.2.0.1.t08065-RA"/>
    </source>
</evidence>
<dbReference type="GO" id="GO:0006406">
    <property type="term" value="P:mRNA export from nucleus"/>
    <property type="evidence" value="ECO:0007669"/>
    <property type="project" value="TreeGrafter"/>
</dbReference>
<dbReference type="FunFam" id="1.10.10.250:FF:000003">
    <property type="entry name" value="Mitochondrial ribosomal protein L11"/>
    <property type="match status" value="1"/>
</dbReference>
<dbReference type="WBParaSite" id="nRc.2.0.1.t08065-RA">
    <property type="protein sequence ID" value="nRc.2.0.1.t08065-RA"/>
    <property type="gene ID" value="nRc.2.0.1.g08065"/>
</dbReference>
<dbReference type="Pfam" id="PF03946">
    <property type="entry name" value="Ribosomal_L11_N"/>
    <property type="match status" value="1"/>
</dbReference>
<evidence type="ECO:0000256" key="3">
    <source>
        <dbReference type="ARBA" id="ARBA00022574"/>
    </source>
</evidence>
<sequence>MLKVPVMFPPDKAVQYIKKFPRKVLGKPKPEKVEHPPYYFTVVKAGMAAPAPPLGPELGERGLNVAGFCKDFNEKTKSYFAGVPLPVDLDINPDRSYKMELRTPTSEWMLLRAAGVRKASLDPKIEVCGKVTVKHLYEIAKIKKQDNWLKGYSLRHICETLLEECRKLGIQVVHRLDPVEYREFLEQRKIVVDEQIKAAEEAKAAKLLRMAEATMVDMEALTDYYTTNFSSCYSPDGKYLAVADSCGRIFIFGLAKLLRSNVTTTKVNRCTFSLKRKQCAIYVLITIDDQLLCGCSDGTVVAYSWIDICKQKIHQLYAFGADNQSSEVNCILGEKQNESVPRVFTSGGDNMIHLWDIENKKEMHKLAGHTDYIHALAHGPHGTLISGSEDGTIRFWDVKAGTKPIHVIKPFESDCSNPNRGKWIGAVASNSDFV</sequence>
<evidence type="ECO:0000256" key="5">
    <source>
        <dbReference type="ARBA" id="ARBA00022980"/>
    </source>
</evidence>
<dbReference type="CDD" id="cd00349">
    <property type="entry name" value="Ribosomal_L11"/>
    <property type="match status" value="1"/>
</dbReference>
<keyword evidence="12" id="KW-1185">Reference proteome</keyword>
<dbReference type="Gene3D" id="1.10.10.250">
    <property type="entry name" value="Ribosomal protein L11, C-terminal domain"/>
    <property type="match status" value="1"/>
</dbReference>
<keyword evidence="3 8" id="KW-0853">WD repeat</keyword>
<dbReference type="SUPFAM" id="SSF54747">
    <property type="entry name" value="Ribosomal L11/L12e N-terminal domain"/>
    <property type="match status" value="1"/>
</dbReference>
<reference evidence="13" key="1">
    <citation type="submission" date="2022-11" db="UniProtKB">
        <authorList>
            <consortium name="WormBaseParasite"/>
        </authorList>
    </citation>
    <scope>IDENTIFICATION</scope>
</reference>
<dbReference type="PROSITE" id="PS00678">
    <property type="entry name" value="WD_REPEATS_1"/>
    <property type="match status" value="1"/>
</dbReference>
<dbReference type="InterPro" id="IPR015943">
    <property type="entry name" value="WD40/YVTN_repeat-like_dom_sf"/>
</dbReference>
<proteinExistence type="inferred from homology"/>
<dbReference type="InterPro" id="IPR001680">
    <property type="entry name" value="WD40_rpt"/>
</dbReference>
<feature type="domain" description="Large ribosomal subunit protein uL11 C-terminal" evidence="10">
    <location>
        <begin position="102"/>
        <end position="172"/>
    </location>
</feature>
<evidence type="ECO:0000313" key="12">
    <source>
        <dbReference type="Proteomes" id="UP000887565"/>
    </source>
</evidence>
<feature type="repeat" description="WD" evidence="8">
    <location>
        <begin position="343"/>
        <end position="365"/>
    </location>
</feature>
<comment type="similarity">
    <text evidence="1">Belongs to the WD repeat THOC6 family.</text>
</comment>
<dbReference type="GO" id="GO:0000346">
    <property type="term" value="C:transcription export complex"/>
    <property type="evidence" value="ECO:0007669"/>
    <property type="project" value="TreeGrafter"/>
</dbReference>
<dbReference type="PROSITE" id="PS50294">
    <property type="entry name" value="WD_REPEATS_REGION"/>
    <property type="match status" value="1"/>
</dbReference>
<dbReference type="HAMAP" id="MF_00736">
    <property type="entry name" value="Ribosomal_uL11"/>
    <property type="match status" value="1"/>
</dbReference>
<feature type="domain" description="Large ribosomal subunit protein uL11 N-terminal" evidence="11">
    <location>
        <begin position="42"/>
        <end position="97"/>
    </location>
</feature>
<evidence type="ECO:0000256" key="2">
    <source>
        <dbReference type="ARBA" id="ARBA00010537"/>
    </source>
</evidence>
<dbReference type="InterPro" id="IPR019775">
    <property type="entry name" value="WD40_repeat_CS"/>
</dbReference>
<keyword evidence="6 9" id="KW-0687">Ribonucleoprotein</keyword>
<dbReference type="GO" id="GO:0000347">
    <property type="term" value="C:THO complex"/>
    <property type="evidence" value="ECO:0007669"/>
    <property type="project" value="TreeGrafter"/>
</dbReference>
<dbReference type="AlphaFoldDB" id="A0A915I2K6"/>
<dbReference type="Pfam" id="PF00400">
    <property type="entry name" value="WD40"/>
    <property type="match status" value="1"/>
</dbReference>
<organism evidence="12 13">
    <name type="scientific">Romanomermis culicivorax</name>
    <name type="common">Nematode worm</name>
    <dbReference type="NCBI Taxonomy" id="13658"/>
    <lineage>
        <taxon>Eukaryota</taxon>
        <taxon>Metazoa</taxon>
        <taxon>Ecdysozoa</taxon>
        <taxon>Nematoda</taxon>
        <taxon>Enoplea</taxon>
        <taxon>Dorylaimia</taxon>
        <taxon>Mermithida</taxon>
        <taxon>Mermithoidea</taxon>
        <taxon>Mermithidae</taxon>
        <taxon>Romanomermis</taxon>
    </lineage>
</organism>
<dbReference type="InterPro" id="IPR036769">
    <property type="entry name" value="Ribosomal_uL11_C_sf"/>
</dbReference>
<evidence type="ECO:0000259" key="11">
    <source>
        <dbReference type="Pfam" id="PF03946"/>
    </source>
</evidence>
<keyword evidence="5 9" id="KW-0689">Ribosomal protein</keyword>
<evidence type="ECO:0000259" key="10">
    <source>
        <dbReference type="Pfam" id="PF00298"/>
    </source>
</evidence>
<dbReference type="PANTHER" id="PTHR44411:SF1">
    <property type="entry name" value="THO COMPLEX SUBUNIT 6 HOMOLOG"/>
    <property type="match status" value="1"/>
</dbReference>
<dbReference type="Proteomes" id="UP000887565">
    <property type="component" value="Unplaced"/>
</dbReference>
<evidence type="ECO:0000256" key="9">
    <source>
        <dbReference type="RuleBase" id="RU003978"/>
    </source>
</evidence>
<keyword evidence="4" id="KW-0677">Repeat</keyword>
<dbReference type="InterPro" id="IPR042626">
    <property type="entry name" value="THOC6"/>
</dbReference>
<dbReference type="InterPro" id="IPR000911">
    <property type="entry name" value="Ribosomal_uL11"/>
</dbReference>
<protein>
    <recommendedName>
        <fullName evidence="7">Large ribosomal subunit protein uL11m</fullName>
    </recommendedName>
</protein>
<dbReference type="InterPro" id="IPR020784">
    <property type="entry name" value="Ribosomal_uL11_N"/>
</dbReference>
<dbReference type="GO" id="GO:0006412">
    <property type="term" value="P:translation"/>
    <property type="evidence" value="ECO:0007669"/>
    <property type="project" value="InterPro"/>
</dbReference>
<feature type="repeat" description="WD" evidence="8">
    <location>
        <begin position="366"/>
        <end position="406"/>
    </location>
</feature>